<evidence type="ECO:0000256" key="1">
    <source>
        <dbReference type="SAM" id="SignalP"/>
    </source>
</evidence>
<dbReference type="GeneID" id="89971306"/>
<evidence type="ECO:0000313" key="2">
    <source>
        <dbReference type="EMBL" id="KAK5051460.1"/>
    </source>
</evidence>
<organism evidence="2 3">
    <name type="scientific">Exophiala bonariae</name>
    <dbReference type="NCBI Taxonomy" id="1690606"/>
    <lineage>
        <taxon>Eukaryota</taxon>
        <taxon>Fungi</taxon>
        <taxon>Dikarya</taxon>
        <taxon>Ascomycota</taxon>
        <taxon>Pezizomycotina</taxon>
        <taxon>Eurotiomycetes</taxon>
        <taxon>Chaetothyriomycetidae</taxon>
        <taxon>Chaetothyriales</taxon>
        <taxon>Herpotrichiellaceae</taxon>
        <taxon>Exophiala</taxon>
    </lineage>
</organism>
<proteinExistence type="predicted"/>
<dbReference type="Proteomes" id="UP001358417">
    <property type="component" value="Unassembled WGS sequence"/>
</dbReference>
<evidence type="ECO:0008006" key="4">
    <source>
        <dbReference type="Google" id="ProtNLM"/>
    </source>
</evidence>
<keyword evidence="1" id="KW-0732">Signal</keyword>
<gene>
    <name evidence="2" type="ORF">LTR84_003112</name>
</gene>
<feature type="signal peptide" evidence="1">
    <location>
        <begin position="1"/>
        <end position="24"/>
    </location>
</feature>
<dbReference type="AlphaFoldDB" id="A0AAV9N820"/>
<evidence type="ECO:0000313" key="3">
    <source>
        <dbReference type="Proteomes" id="UP001358417"/>
    </source>
</evidence>
<feature type="chain" id="PRO_5043810214" description="Extracellular membrane protein CFEM domain-containing protein" evidence="1">
    <location>
        <begin position="25"/>
        <end position="220"/>
    </location>
</feature>
<protein>
    <recommendedName>
        <fullName evidence="4">Extracellular membrane protein CFEM domain-containing protein</fullName>
    </recommendedName>
</protein>
<dbReference type="EMBL" id="JAVRRD010000015">
    <property type="protein sequence ID" value="KAK5051460.1"/>
    <property type="molecule type" value="Genomic_DNA"/>
</dbReference>
<reference evidence="2 3" key="1">
    <citation type="submission" date="2023-08" db="EMBL/GenBank/DDBJ databases">
        <title>Black Yeasts Isolated from many extreme environments.</title>
        <authorList>
            <person name="Coleine C."/>
            <person name="Stajich J.E."/>
            <person name="Selbmann L."/>
        </authorList>
    </citation>
    <scope>NUCLEOTIDE SEQUENCE [LARGE SCALE GENOMIC DNA]</scope>
    <source>
        <strain evidence="2 3">CCFEE 5792</strain>
    </source>
</reference>
<comment type="caution">
    <text evidence="2">The sequence shown here is derived from an EMBL/GenBank/DDBJ whole genome shotgun (WGS) entry which is preliminary data.</text>
</comment>
<name>A0AAV9N820_9EURO</name>
<sequence length="220" mass="22322">MAWSTPTLRLLMIYLPFLLHLAHSQTTSADYCQALVDVLSICQLETSGFTALPFTQQQSCYCADTLGTLAWGPSTFDNIASLCASQYATIDVTIASDARVLEGFCTDYVPASQTSVAPQSSVASLTGAGVVATATPQNTIPSTFASVTSVAGGAGSGALTSAGPTPNSPGTEISVLTVTQTSVPISSKNAAVGGMCCPGMQVVGYDVAFGAVVLGGYLVA</sequence>
<accession>A0AAV9N820</accession>
<dbReference type="RefSeq" id="XP_064705687.1">
    <property type="nucleotide sequence ID" value="XM_064846707.1"/>
</dbReference>
<keyword evidence="3" id="KW-1185">Reference proteome</keyword>